<accession>A0A679KBC2</accession>
<dbReference type="CDD" id="cd02440">
    <property type="entry name" value="AdoMet_MTases"/>
    <property type="match status" value="1"/>
</dbReference>
<keyword evidence="6" id="KW-1185">Reference proteome</keyword>
<organism evidence="4">
    <name type="scientific">Methylobacterium bullatum</name>
    <dbReference type="NCBI Taxonomy" id="570505"/>
    <lineage>
        <taxon>Bacteria</taxon>
        <taxon>Pseudomonadati</taxon>
        <taxon>Pseudomonadota</taxon>
        <taxon>Alphaproteobacteria</taxon>
        <taxon>Hyphomicrobiales</taxon>
        <taxon>Methylobacteriaceae</taxon>
        <taxon>Methylobacterium</taxon>
    </lineage>
</organism>
<dbReference type="EMBL" id="BPQF01000019">
    <property type="protein sequence ID" value="GJD41177.1"/>
    <property type="molecule type" value="Genomic_DNA"/>
</dbReference>
<reference evidence="5" key="3">
    <citation type="submission" date="2021-08" db="EMBL/GenBank/DDBJ databases">
        <authorList>
            <person name="Tani A."/>
            <person name="Ola A."/>
            <person name="Ogura Y."/>
            <person name="Katsura K."/>
            <person name="Hayashi T."/>
        </authorList>
    </citation>
    <scope>NUCLEOTIDE SEQUENCE</scope>
    <source>
        <strain evidence="5">DSM 21893</strain>
    </source>
</reference>
<name>A0A679KBC2_9HYPH</name>
<dbReference type="Proteomes" id="UP001055307">
    <property type="component" value="Unassembled WGS sequence"/>
</dbReference>
<comment type="similarity">
    <text evidence="1">Belongs to the methyltransferase superfamily. L-isoaspartyl/D-aspartyl protein methyltransferase family.</text>
</comment>
<sequence length="220" mass="23611">MLDYAQARRLMVDCQLRTFDVNDIPVLDAFEAVPRERFVPQGREDFAYIDQSLRITGQDPATDRVIPAPMLLARMIQALQLAPGKVALDVATGYGYAAAIMRQLGVRVVALESDDALAAEAESRLSATDGIEIVRGPLPAGAAKAGPFDAILVNGRVETRPQSLLDQLKDGGRLACVMGRDKAAKATLFIRTGDAFGARPLFDASLPALSAFSPESSFSF</sequence>
<dbReference type="InterPro" id="IPR000682">
    <property type="entry name" value="PCMT"/>
</dbReference>
<protein>
    <recommendedName>
        <fullName evidence="2">Protein-L-isoaspartate O-methyltransferase</fullName>
    </recommendedName>
    <alternativeName>
        <fullName evidence="3">Protein L-isoaspartyl methyltransferase</fullName>
    </alternativeName>
</protein>
<evidence type="ECO:0000313" key="5">
    <source>
        <dbReference type="EMBL" id="GJD41177.1"/>
    </source>
</evidence>
<gene>
    <name evidence="4" type="primary">pcm_1</name>
    <name evidence="5" type="synonym">pcm_2</name>
    <name evidence="4" type="ORF">MBLL_03482</name>
    <name evidence="5" type="ORF">OICFNHDK_3656</name>
</gene>
<evidence type="ECO:0000256" key="2">
    <source>
        <dbReference type="ARBA" id="ARBA00013346"/>
    </source>
</evidence>
<dbReference type="PANTHER" id="PTHR11579">
    <property type="entry name" value="PROTEIN-L-ISOASPARTATE O-METHYLTRANSFERASE"/>
    <property type="match status" value="1"/>
</dbReference>
<dbReference type="GO" id="GO:0004719">
    <property type="term" value="F:protein-L-isoaspartate (D-aspartate) O-methyltransferase activity"/>
    <property type="evidence" value="ECO:0007669"/>
    <property type="project" value="InterPro"/>
</dbReference>
<evidence type="ECO:0000313" key="4">
    <source>
        <dbReference type="EMBL" id="CAA2144359.1"/>
    </source>
</evidence>
<dbReference type="Gene3D" id="3.40.50.150">
    <property type="entry name" value="Vaccinia Virus protein VP39"/>
    <property type="match status" value="1"/>
</dbReference>
<dbReference type="GO" id="GO:0032259">
    <property type="term" value="P:methylation"/>
    <property type="evidence" value="ECO:0007669"/>
    <property type="project" value="UniProtKB-KW"/>
</dbReference>
<evidence type="ECO:0000313" key="6">
    <source>
        <dbReference type="Proteomes" id="UP001055307"/>
    </source>
</evidence>
<dbReference type="AlphaFoldDB" id="A0A679KBC2"/>
<reference evidence="4" key="2">
    <citation type="submission" date="2019-12" db="EMBL/GenBank/DDBJ databases">
        <authorList>
            <person name="Cremers G."/>
        </authorList>
    </citation>
    <scope>NUCLEOTIDE SEQUENCE</scope>
    <source>
        <strain evidence="4">Mbul2</strain>
    </source>
</reference>
<proteinExistence type="inferred from homology"/>
<keyword evidence="4" id="KW-0808">Transferase</keyword>
<keyword evidence="4" id="KW-0489">Methyltransferase</keyword>
<dbReference type="GO" id="GO:0005737">
    <property type="term" value="C:cytoplasm"/>
    <property type="evidence" value="ECO:0007669"/>
    <property type="project" value="TreeGrafter"/>
</dbReference>
<reference evidence="5" key="1">
    <citation type="journal article" date="2016" name="Front. Microbiol.">
        <title>Genome Sequence of the Piezophilic, Mesophilic Sulfate-Reducing Bacterium Desulfovibrio indicus J2T.</title>
        <authorList>
            <person name="Cao J."/>
            <person name="Maignien L."/>
            <person name="Shao Z."/>
            <person name="Alain K."/>
            <person name="Jebbar M."/>
        </authorList>
    </citation>
    <scope>NUCLEOTIDE SEQUENCE</scope>
    <source>
        <strain evidence="5">DSM 21893</strain>
    </source>
</reference>
<dbReference type="RefSeq" id="WP_147833107.1">
    <property type="nucleotide sequence ID" value="NZ_BPQF01000019.1"/>
</dbReference>
<dbReference type="EMBL" id="LR743511">
    <property type="protein sequence ID" value="CAA2144359.1"/>
    <property type="molecule type" value="Genomic_DNA"/>
</dbReference>
<dbReference type="SUPFAM" id="SSF53335">
    <property type="entry name" value="S-adenosyl-L-methionine-dependent methyltransferases"/>
    <property type="match status" value="1"/>
</dbReference>
<evidence type="ECO:0000256" key="1">
    <source>
        <dbReference type="ARBA" id="ARBA00005369"/>
    </source>
</evidence>
<dbReference type="Pfam" id="PF01135">
    <property type="entry name" value="PCMT"/>
    <property type="match status" value="1"/>
</dbReference>
<dbReference type="InterPro" id="IPR029063">
    <property type="entry name" value="SAM-dependent_MTases_sf"/>
</dbReference>
<dbReference type="PANTHER" id="PTHR11579:SF18">
    <property type="entry name" value="PROTEIN-L-ISOASPARTATE O-METHYLTRANSFERASE"/>
    <property type="match status" value="1"/>
</dbReference>
<evidence type="ECO:0000256" key="3">
    <source>
        <dbReference type="ARBA" id="ARBA00030757"/>
    </source>
</evidence>